<gene>
    <name evidence="1" type="ORF">IAA54_07325</name>
</gene>
<accession>A0A9D1DQZ7</accession>
<organism evidence="1 2">
    <name type="scientific">Candidatus Gallacutalibacter pullicola</name>
    <dbReference type="NCBI Taxonomy" id="2840830"/>
    <lineage>
        <taxon>Bacteria</taxon>
        <taxon>Bacillati</taxon>
        <taxon>Bacillota</taxon>
        <taxon>Clostridia</taxon>
        <taxon>Eubacteriales</taxon>
        <taxon>Candidatus Gallacutalibacter</taxon>
    </lineage>
</organism>
<evidence type="ECO:0000313" key="2">
    <source>
        <dbReference type="Proteomes" id="UP000886785"/>
    </source>
</evidence>
<dbReference type="AlphaFoldDB" id="A0A9D1DQZ7"/>
<dbReference type="EMBL" id="DVHF01000083">
    <property type="protein sequence ID" value="HIR57465.1"/>
    <property type="molecule type" value="Genomic_DNA"/>
</dbReference>
<comment type="caution">
    <text evidence="1">The sequence shown here is derived from an EMBL/GenBank/DDBJ whole genome shotgun (WGS) entry which is preliminary data.</text>
</comment>
<proteinExistence type="predicted"/>
<name>A0A9D1DQZ7_9FIRM</name>
<dbReference type="Proteomes" id="UP000886785">
    <property type="component" value="Unassembled WGS sequence"/>
</dbReference>
<reference evidence="1" key="1">
    <citation type="submission" date="2020-10" db="EMBL/GenBank/DDBJ databases">
        <authorList>
            <person name="Gilroy R."/>
        </authorList>
    </citation>
    <scope>NUCLEOTIDE SEQUENCE</scope>
    <source>
        <strain evidence="1">ChiSjej1B19-7085</strain>
    </source>
</reference>
<sequence>MEQGMFAAKLRELEEQYGRLENRLRLCQRGDRTKIHQEMLRAADEYRETESSLQENAEESRSPAVAALAGVQLEYLQKIREILEQKLPEYLGAGSQLEGRTEAAALYGEYAIDFAVQSIRYALLAALEAMDLQMSLDEQEKSNRVQESCL</sequence>
<evidence type="ECO:0000313" key="1">
    <source>
        <dbReference type="EMBL" id="HIR57465.1"/>
    </source>
</evidence>
<protein>
    <submittedName>
        <fullName evidence="1">Uncharacterized protein</fullName>
    </submittedName>
</protein>
<reference evidence="1" key="2">
    <citation type="journal article" date="2021" name="PeerJ">
        <title>Extensive microbial diversity within the chicken gut microbiome revealed by metagenomics and culture.</title>
        <authorList>
            <person name="Gilroy R."/>
            <person name="Ravi A."/>
            <person name="Getino M."/>
            <person name="Pursley I."/>
            <person name="Horton D.L."/>
            <person name="Alikhan N.F."/>
            <person name="Baker D."/>
            <person name="Gharbi K."/>
            <person name="Hall N."/>
            <person name="Watson M."/>
            <person name="Adriaenssens E.M."/>
            <person name="Foster-Nyarko E."/>
            <person name="Jarju S."/>
            <person name="Secka A."/>
            <person name="Antonio M."/>
            <person name="Oren A."/>
            <person name="Chaudhuri R.R."/>
            <person name="La Ragione R."/>
            <person name="Hildebrand F."/>
            <person name="Pallen M.J."/>
        </authorList>
    </citation>
    <scope>NUCLEOTIDE SEQUENCE</scope>
    <source>
        <strain evidence="1">ChiSjej1B19-7085</strain>
    </source>
</reference>